<evidence type="ECO:0000313" key="10">
    <source>
        <dbReference type="EMBL" id="QDU68765.1"/>
    </source>
</evidence>
<feature type="repeat" description="TPR" evidence="8">
    <location>
        <begin position="479"/>
        <end position="512"/>
    </location>
</feature>
<dbReference type="GO" id="GO:0005886">
    <property type="term" value="C:plasma membrane"/>
    <property type="evidence" value="ECO:0007669"/>
    <property type="project" value="UniProtKB-SubCell"/>
</dbReference>
<dbReference type="RefSeq" id="WP_419191721.1">
    <property type="nucleotide sequence ID" value="NZ_CP036287.1"/>
</dbReference>
<feature type="transmembrane region" description="Helical" evidence="9">
    <location>
        <begin position="88"/>
        <end position="115"/>
    </location>
</feature>
<dbReference type="AlphaFoldDB" id="A0A518BP61"/>
<feature type="transmembrane region" description="Helical" evidence="9">
    <location>
        <begin position="225"/>
        <end position="246"/>
    </location>
</feature>
<name>A0A518BP61_9BACT</name>
<keyword evidence="7 9" id="KW-0472">Membrane</keyword>
<feature type="transmembrane region" description="Helical" evidence="9">
    <location>
        <begin position="389"/>
        <end position="408"/>
    </location>
</feature>
<feature type="transmembrane region" description="Helical" evidence="9">
    <location>
        <begin position="363"/>
        <end position="382"/>
    </location>
</feature>
<evidence type="ECO:0000313" key="11">
    <source>
        <dbReference type="Proteomes" id="UP000316921"/>
    </source>
</evidence>
<dbReference type="KEGG" id="pbap:Pla133_38680"/>
<protein>
    <submittedName>
        <fullName evidence="10">Uncharacterized protein</fullName>
    </submittedName>
</protein>
<feature type="transmembrane region" description="Helical" evidence="9">
    <location>
        <begin position="150"/>
        <end position="169"/>
    </location>
</feature>
<dbReference type="GO" id="GO:0009103">
    <property type="term" value="P:lipopolysaccharide biosynthetic process"/>
    <property type="evidence" value="ECO:0007669"/>
    <property type="project" value="UniProtKB-ARBA"/>
</dbReference>
<dbReference type="PROSITE" id="PS50005">
    <property type="entry name" value="TPR"/>
    <property type="match status" value="1"/>
</dbReference>
<keyword evidence="6 9" id="KW-1133">Transmembrane helix</keyword>
<evidence type="ECO:0000256" key="8">
    <source>
        <dbReference type="PROSITE-ProRule" id="PRU00339"/>
    </source>
</evidence>
<sequence length="606" mass="64130">MNDAPNAAADDPRAPWWRDRGLLWLLAGAAALRLVLGLHLWISDPLTRALLSDAAFYDAWARTEVSGETWLAGRPHWLPPLYPWILGLFYRASGGALALTIAAQLAVGVAVTALVARLAWSVTDRRTGLVAGWMWTLYMPVVLFETRLLGVNAALPLCVVVLLAGLAIVRSLEVGRAAPAAAALAGLAAGVACLARPNLLLALPGAGLGALISLALARRLPKPRVLLGTAAVAGAGLAVGLAPGWISNHSRSGQSVLVSANGGVNFWFGNNAQAHGTFHAPGPEWGAIDEQRDVSLAIAAQDLGHEVDESEASAWWFARGRAWIAEHPADALGLWGLKLADNLSSTEFGIQYVPASIRADAPGLWLAPLPFGLILGLAALGLGRVRQAGALLGWIAAGLAAGLLYFTYSRFRLPWIPALLPFSAAGAVRLVEWMRGRERPGARGLVALVIGLGLAAQSWLPFEGDYPRQLFDHARGDAATGWVQLGRESTAQGAWRVARGRFERALAIEPARADAVYELAGVLLRADDGRTADPARALELLEQWTAAAAKNDPFRDELEVLLGAALVTARPADFGARARARGLAQAVLERDPEHAGAARLLAELGR</sequence>
<accession>A0A518BP61</accession>
<feature type="transmembrane region" description="Helical" evidence="9">
    <location>
        <begin position="444"/>
        <end position="462"/>
    </location>
</feature>
<keyword evidence="8" id="KW-0802">TPR repeat</keyword>
<keyword evidence="11" id="KW-1185">Reference proteome</keyword>
<gene>
    <name evidence="10" type="ORF">Pla133_38680</name>
</gene>
<dbReference type="InterPro" id="IPR019734">
    <property type="entry name" value="TPR_rpt"/>
</dbReference>
<evidence type="ECO:0000256" key="6">
    <source>
        <dbReference type="ARBA" id="ARBA00022989"/>
    </source>
</evidence>
<evidence type="ECO:0000256" key="4">
    <source>
        <dbReference type="ARBA" id="ARBA00022679"/>
    </source>
</evidence>
<dbReference type="Proteomes" id="UP000316921">
    <property type="component" value="Chromosome"/>
</dbReference>
<comment type="subcellular location">
    <subcellularLocation>
        <location evidence="1">Cell membrane</location>
        <topology evidence="1">Multi-pass membrane protein</topology>
    </subcellularLocation>
</comment>
<reference evidence="10 11" key="1">
    <citation type="submission" date="2019-02" db="EMBL/GenBank/DDBJ databases">
        <title>Deep-cultivation of Planctomycetes and their phenomic and genomic characterization uncovers novel biology.</title>
        <authorList>
            <person name="Wiegand S."/>
            <person name="Jogler M."/>
            <person name="Boedeker C."/>
            <person name="Pinto D."/>
            <person name="Vollmers J."/>
            <person name="Rivas-Marin E."/>
            <person name="Kohn T."/>
            <person name="Peeters S.H."/>
            <person name="Heuer A."/>
            <person name="Rast P."/>
            <person name="Oberbeckmann S."/>
            <person name="Bunk B."/>
            <person name="Jeske O."/>
            <person name="Meyerdierks A."/>
            <person name="Storesund J.E."/>
            <person name="Kallscheuer N."/>
            <person name="Luecker S."/>
            <person name="Lage O.M."/>
            <person name="Pohl T."/>
            <person name="Merkel B.J."/>
            <person name="Hornburger P."/>
            <person name="Mueller R.-W."/>
            <person name="Bruemmer F."/>
            <person name="Labrenz M."/>
            <person name="Spormann A.M."/>
            <person name="Op den Camp H."/>
            <person name="Overmann J."/>
            <person name="Amann R."/>
            <person name="Jetten M.S.M."/>
            <person name="Mascher T."/>
            <person name="Medema M.H."/>
            <person name="Devos D.P."/>
            <person name="Kaster A.-K."/>
            <person name="Ovreas L."/>
            <person name="Rohde M."/>
            <person name="Galperin M.Y."/>
            <person name="Jogler C."/>
        </authorList>
    </citation>
    <scope>NUCLEOTIDE SEQUENCE [LARGE SCALE GENOMIC DNA]</scope>
    <source>
        <strain evidence="10 11">Pla133</strain>
    </source>
</reference>
<dbReference type="PANTHER" id="PTHR33908">
    <property type="entry name" value="MANNOSYLTRANSFERASE YKCB-RELATED"/>
    <property type="match status" value="1"/>
</dbReference>
<evidence type="ECO:0000256" key="9">
    <source>
        <dbReference type="SAM" id="Phobius"/>
    </source>
</evidence>
<keyword evidence="4" id="KW-0808">Transferase</keyword>
<dbReference type="GO" id="GO:0016763">
    <property type="term" value="F:pentosyltransferase activity"/>
    <property type="evidence" value="ECO:0007669"/>
    <property type="project" value="TreeGrafter"/>
</dbReference>
<keyword evidence="3" id="KW-0328">Glycosyltransferase</keyword>
<feature type="transmembrane region" description="Helical" evidence="9">
    <location>
        <begin position="201"/>
        <end position="218"/>
    </location>
</feature>
<dbReference type="InterPro" id="IPR050297">
    <property type="entry name" value="LipidA_mod_glycosyltrf_83"/>
</dbReference>
<organism evidence="10 11">
    <name type="scientific">Engelhardtia mirabilis</name>
    <dbReference type="NCBI Taxonomy" id="2528011"/>
    <lineage>
        <taxon>Bacteria</taxon>
        <taxon>Pseudomonadati</taxon>
        <taxon>Planctomycetota</taxon>
        <taxon>Planctomycetia</taxon>
        <taxon>Planctomycetia incertae sedis</taxon>
        <taxon>Engelhardtia</taxon>
    </lineage>
</organism>
<evidence type="ECO:0000256" key="3">
    <source>
        <dbReference type="ARBA" id="ARBA00022676"/>
    </source>
</evidence>
<feature type="transmembrane region" description="Helical" evidence="9">
    <location>
        <begin position="414"/>
        <end position="432"/>
    </location>
</feature>
<proteinExistence type="predicted"/>
<evidence type="ECO:0000256" key="7">
    <source>
        <dbReference type="ARBA" id="ARBA00023136"/>
    </source>
</evidence>
<keyword evidence="5 9" id="KW-0812">Transmembrane</keyword>
<evidence type="ECO:0000256" key="1">
    <source>
        <dbReference type="ARBA" id="ARBA00004651"/>
    </source>
</evidence>
<dbReference type="SUPFAM" id="SSF48452">
    <property type="entry name" value="TPR-like"/>
    <property type="match status" value="1"/>
</dbReference>
<dbReference type="EMBL" id="CP036287">
    <property type="protein sequence ID" value="QDU68765.1"/>
    <property type="molecule type" value="Genomic_DNA"/>
</dbReference>
<feature type="transmembrane region" description="Helical" evidence="9">
    <location>
        <begin position="176"/>
        <end position="195"/>
    </location>
</feature>
<dbReference type="PANTHER" id="PTHR33908:SF11">
    <property type="entry name" value="MEMBRANE PROTEIN"/>
    <property type="match status" value="1"/>
</dbReference>
<evidence type="ECO:0000256" key="5">
    <source>
        <dbReference type="ARBA" id="ARBA00022692"/>
    </source>
</evidence>
<feature type="transmembrane region" description="Helical" evidence="9">
    <location>
        <begin position="21"/>
        <end position="42"/>
    </location>
</feature>
<dbReference type="InterPro" id="IPR011990">
    <property type="entry name" value="TPR-like_helical_dom_sf"/>
</dbReference>
<evidence type="ECO:0000256" key="2">
    <source>
        <dbReference type="ARBA" id="ARBA00022475"/>
    </source>
</evidence>
<dbReference type="Gene3D" id="1.25.40.10">
    <property type="entry name" value="Tetratricopeptide repeat domain"/>
    <property type="match status" value="1"/>
</dbReference>
<keyword evidence="2" id="KW-1003">Cell membrane</keyword>
<feature type="transmembrane region" description="Helical" evidence="9">
    <location>
        <begin position="127"/>
        <end position="144"/>
    </location>
</feature>